<protein>
    <submittedName>
        <fullName evidence="10">Arabinose 5-phosphate isomerase</fullName>
    </submittedName>
</protein>
<organism evidence="10 11">
    <name type="scientific">Roseivivax marinus</name>
    <dbReference type="NCBI Taxonomy" id="1379903"/>
    <lineage>
        <taxon>Bacteria</taxon>
        <taxon>Pseudomonadati</taxon>
        <taxon>Pseudomonadota</taxon>
        <taxon>Alphaproteobacteria</taxon>
        <taxon>Rhodobacterales</taxon>
        <taxon>Roseobacteraceae</taxon>
        <taxon>Roseivivax</taxon>
    </lineage>
</organism>
<evidence type="ECO:0000259" key="8">
    <source>
        <dbReference type="PROSITE" id="PS51371"/>
    </source>
</evidence>
<evidence type="ECO:0000256" key="3">
    <source>
        <dbReference type="ARBA" id="ARBA00023122"/>
    </source>
</evidence>
<proteinExistence type="inferred from homology"/>
<dbReference type="GO" id="GO:0046872">
    <property type="term" value="F:metal ion binding"/>
    <property type="evidence" value="ECO:0007669"/>
    <property type="project" value="UniProtKB-KW"/>
</dbReference>
<comment type="similarity">
    <text evidence="1 4">Belongs to the SIS family. GutQ/KpsF subfamily.</text>
</comment>
<dbReference type="PANTHER" id="PTHR42745">
    <property type="match status" value="1"/>
</dbReference>
<feature type="site" description="Catalytically relevant" evidence="6">
    <location>
        <position position="59"/>
    </location>
</feature>
<dbReference type="Gene3D" id="3.40.50.10490">
    <property type="entry name" value="Glucose-6-phosphate isomerase like protein, domain 1"/>
    <property type="match status" value="1"/>
</dbReference>
<dbReference type="PATRIC" id="fig|1317118.6.peg.1075"/>
<name>W4HKZ8_9RHOB</name>
<dbReference type="InterPro" id="IPR050986">
    <property type="entry name" value="GutQ/KpsF_isomerases"/>
</dbReference>
<dbReference type="Pfam" id="PF01380">
    <property type="entry name" value="SIS"/>
    <property type="match status" value="1"/>
</dbReference>
<evidence type="ECO:0000256" key="2">
    <source>
        <dbReference type="ARBA" id="ARBA00022737"/>
    </source>
</evidence>
<feature type="domain" description="CBS" evidence="8">
    <location>
        <begin position="209"/>
        <end position="269"/>
    </location>
</feature>
<dbReference type="GO" id="GO:1901135">
    <property type="term" value="P:carbohydrate derivative metabolic process"/>
    <property type="evidence" value="ECO:0007669"/>
    <property type="project" value="InterPro"/>
</dbReference>
<keyword evidence="11" id="KW-1185">Reference proteome</keyword>
<evidence type="ECO:0000256" key="5">
    <source>
        <dbReference type="PIRSR" id="PIRSR004692-2"/>
    </source>
</evidence>
<dbReference type="PIRSF" id="PIRSF004692">
    <property type="entry name" value="KdsD_KpsF"/>
    <property type="match status" value="1"/>
</dbReference>
<evidence type="ECO:0000313" key="10">
    <source>
        <dbReference type="EMBL" id="ETW13402.1"/>
    </source>
</evidence>
<dbReference type="InterPro" id="IPR000644">
    <property type="entry name" value="CBS_dom"/>
</dbReference>
<dbReference type="CDD" id="cd04604">
    <property type="entry name" value="CBS_pair_SIS_assoc"/>
    <property type="match status" value="1"/>
</dbReference>
<keyword evidence="10" id="KW-0413">Isomerase</keyword>
<dbReference type="InterPro" id="IPR035474">
    <property type="entry name" value="SIS_Kpsf"/>
</dbReference>
<dbReference type="CDD" id="cd05014">
    <property type="entry name" value="SIS_Kpsf"/>
    <property type="match status" value="1"/>
</dbReference>
<sequence length="325" mass="33826">MDDAARSAPAEAVAHARRVLETEAAGLTTLAARLPEDFAATVEMMLSATGRVIVSGIGKSGHVGRKISATLASTGTPSYFVHAAEASHGDLGMIARGDVCLLISNSGETAELSDVIAYCARFGIPVVGLSSNPDSTLMRAATLRLTLPKSPEACPIGMAPTTSTTMMLGLGDALAVALMEARGFDARHFRDFHPGGKLGAQMMRVSDLMHGPEALPLVDPDTPMTETMLVMSAKGFGIAAVVAEDGRLFGVVSDGDLRRHVENLSQRTAGQIATRSPVTITPDTLAASALALLNERKISVLLVVDDSGHPEGVLHIHDCLRAGVA</sequence>
<dbReference type="InterPro" id="IPR046348">
    <property type="entry name" value="SIS_dom_sf"/>
</dbReference>
<keyword evidence="3 7" id="KW-0129">CBS domain</keyword>
<dbReference type="eggNOG" id="COG0517">
    <property type="taxonomic scope" value="Bacteria"/>
</dbReference>
<gene>
    <name evidence="10" type="ORF">ATO8_05216</name>
</gene>
<dbReference type="AlphaFoldDB" id="W4HKZ8"/>
<feature type="site" description="Catalytically relevant" evidence="6">
    <location>
        <position position="193"/>
    </location>
</feature>
<dbReference type="RefSeq" id="WP_043842688.1">
    <property type="nucleotide sequence ID" value="NZ_AQQW01000003.1"/>
</dbReference>
<dbReference type="PROSITE" id="PS51464">
    <property type="entry name" value="SIS"/>
    <property type="match status" value="1"/>
</dbReference>
<evidence type="ECO:0000259" key="9">
    <source>
        <dbReference type="PROSITE" id="PS51464"/>
    </source>
</evidence>
<dbReference type="Proteomes" id="UP000019063">
    <property type="component" value="Unassembled WGS sequence"/>
</dbReference>
<evidence type="ECO:0000256" key="4">
    <source>
        <dbReference type="PIRNR" id="PIRNR004692"/>
    </source>
</evidence>
<dbReference type="InterPro" id="IPR004800">
    <property type="entry name" value="KdsD/KpsF-type"/>
</dbReference>
<keyword evidence="2" id="KW-0677">Repeat</keyword>
<dbReference type="GO" id="GO:0019146">
    <property type="term" value="F:arabinose-5-phosphate isomerase activity"/>
    <property type="evidence" value="ECO:0007669"/>
    <property type="project" value="UniProtKB-ARBA"/>
</dbReference>
<accession>W4HKZ8</accession>
<feature type="site" description="Catalytically relevant" evidence="6">
    <location>
        <position position="152"/>
    </location>
</feature>
<dbReference type="SMART" id="SM00116">
    <property type="entry name" value="CBS"/>
    <property type="match status" value="2"/>
</dbReference>
<dbReference type="PROSITE" id="PS51371">
    <property type="entry name" value="CBS"/>
    <property type="match status" value="2"/>
</dbReference>
<feature type="domain" description="SIS" evidence="9">
    <location>
        <begin position="41"/>
        <end position="184"/>
    </location>
</feature>
<dbReference type="SUPFAM" id="SSF53697">
    <property type="entry name" value="SIS domain"/>
    <property type="match status" value="1"/>
</dbReference>
<evidence type="ECO:0000256" key="7">
    <source>
        <dbReference type="PROSITE-ProRule" id="PRU00703"/>
    </source>
</evidence>
<keyword evidence="5" id="KW-0862">Zinc</keyword>
<dbReference type="Pfam" id="PF00571">
    <property type="entry name" value="CBS"/>
    <property type="match status" value="2"/>
</dbReference>
<dbReference type="FunFam" id="3.40.50.10490:FF:000011">
    <property type="entry name" value="Arabinose 5-phosphate isomerase"/>
    <property type="match status" value="1"/>
</dbReference>
<evidence type="ECO:0000313" key="11">
    <source>
        <dbReference type="Proteomes" id="UP000019063"/>
    </source>
</evidence>
<keyword evidence="5" id="KW-0479">Metal-binding</keyword>
<comment type="caution">
    <text evidence="10">The sequence shown here is derived from an EMBL/GenBank/DDBJ whole genome shotgun (WGS) entry which is preliminary data.</text>
</comment>
<dbReference type="GO" id="GO:0097367">
    <property type="term" value="F:carbohydrate derivative binding"/>
    <property type="evidence" value="ECO:0007669"/>
    <property type="project" value="InterPro"/>
</dbReference>
<feature type="site" description="Catalytically relevant" evidence="6">
    <location>
        <position position="111"/>
    </location>
</feature>
<dbReference type="EMBL" id="AQQW01000003">
    <property type="protein sequence ID" value="ETW13402.1"/>
    <property type="molecule type" value="Genomic_DNA"/>
</dbReference>
<dbReference type="Gene3D" id="3.10.580.10">
    <property type="entry name" value="CBS-domain"/>
    <property type="match status" value="1"/>
</dbReference>
<dbReference type="GO" id="GO:0005975">
    <property type="term" value="P:carbohydrate metabolic process"/>
    <property type="evidence" value="ECO:0007669"/>
    <property type="project" value="InterPro"/>
</dbReference>
<feature type="binding site" evidence="5">
    <location>
        <position position="82"/>
    </location>
    <ligand>
        <name>Zn(2+)</name>
        <dbReference type="ChEBI" id="CHEBI:29105"/>
    </ligand>
</feature>
<dbReference type="eggNOG" id="COG0794">
    <property type="taxonomic scope" value="Bacteria"/>
</dbReference>
<dbReference type="STRING" id="1379903.ATO8_05216"/>
<dbReference type="PANTHER" id="PTHR42745:SF1">
    <property type="entry name" value="ARABINOSE 5-PHOSPHATE ISOMERASE KDSD"/>
    <property type="match status" value="1"/>
</dbReference>
<feature type="domain" description="CBS" evidence="8">
    <location>
        <begin position="273"/>
        <end position="325"/>
    </location>
</feature>
<reference evidence="10 11" key="1">
    <citation type="journal article" date="2014" name="Antonie Van Leeuwenhoek">
        <title>Roseivivax atlanticus sp. nov., isolated from surface seawater of the Atlantic Ocean.</title>
        <authorList>
            <person name="Li G."/>
            <person name="Lai Q."/>
            <person name="Liu X."/>
            <person name="Sun F."/>
            <person name="Shao Z."/>
        </authorList>
    </citation>
    <scope>NUCLEOTIDE SEQUENCE [LARGE SCALE GENOMIC DNA]</scope>
    <source>
        <strain evidence="10 11">22II-s10s</strain>
    </source>
</reference>
<evidence type="ECO:0000256" key="1">
    <source>
        <dbReference type="ARBA" id="ARBA00008165"/>
    </source>
</evidence>
<dbReference type="InterPro" id="IPR001347">
    <property type="entry name" value="SIS_dom"/>
</dbReference>
<dbReference type="InterPro" id="IPR046342">
    <property type="entry name" value="CBS_dom_sf"/>
</dbReference>
<dbReference type="NCBIfam" id="TIGR00393">
    <property type="entry name" value="kpsF"/>
    <property type="match status" value="1"/>
</dbReference>
<evidence type="ECO:0000256" key="6">
    <source>
        <dbReference type="PIRSR" id="PIRSR004692-3"/>
    </source>
</evidence>